<organism evidence="3 4">
    <name type="scientific">Ricinus communis</name>
    <name type="common">Castor bean</name>
    <dbReference type="NCBI Taxonomy" id="3988"/>
    <lineage>
        <taxon>Eukaryota</taxon>
        <taxon>Viridiplantae</taxon>
        <taxon>Streptophyta</taxon>
        <taxon>Embryophyta</taxon>
        <taxon>Tracheophyta</taxon>
        <taxon>Spermatophyta</taxon>
        <taxon>Magnoliopsida</taxon>
        <taxon>eudicotyledons</taxon>
        <taxon>Gunneridae</taxon>
        <taxon>Pentapetalae</taxon>
        <taxon>rosids</taxon>
        <taxon>fabids</taxon>
        <taxon>Malpighiales</taxon>
        <taxon>Euphorbiaceae</taxon>
        <taxon>Acalyphoideae</taxon>
        <taxon>Acalypheae</taxon>
        <taxon>Ricinus</taxon>
    </lineage>
</organism>
<feature type="non-terminal residue" evidence="3">
    <location>
        <position position="235"/>
    </location>
</feature>
<dbReference type="InParanoid" id="B9TPL5"/>
<gene>
    <name evidence="3" type="ORF">RCOM_2146490</name>
</gene>
<dbReference type="STRING" id="3988.B9TPL5"/>
<feature type="region of interest" description="Disordered" evidence="1">
    <location>
        <begin position="70"/>
        <end position="123"/>
    </location>
</feature>
<feature type="compositionally biased region" description="Basic and acidic residues" evidence="1">
    <location>
        <begin position="92"/>
        <end position="114"/>
    </location>
</feature>
<accession>B9TPL5</accession>
<evidence type="ECO:0000256" key="1">
    <source>
        <dbReference type="SAM" id="MobiDB-lite"/>
    </source>
</evidence>
<reference evidence="4" key="1">
    <citation type="journal article" date="2010" name="Nat. Biotechnol.">
        <title>Draft genome sequence of the oilseed species Ricinus communis.</title>
        <authorList>
            <person name="Chan A.P."/>
            <person name="Crabtree J."/>
            <person name="Zhao Q."/>
            <person name="Lorenzi H."/>
            <person name="Orvis J."/>
            <person name="Puiu D."/>
            <person name="Melake-Berhan A."/>
            <person name="Jones K.M."/>
            <person name="Redman J."/>
            <person name="Chen G."/>
            <person name="Cahoon E.B."/>
            <person name="Gedil M."/>
            <person name="Stanke M."/>
            <person name="Haas B.J."/>
            <person name="Wortman J.R."/>
            <person name="Fraser-Liggett C.M."/>
            <person name="Ravel J."/>
            <person name="Rabinowicz P.D."/>
        </authorList>
    </citation>
    <scope>NUCLEOTIDE SEQUENCE [LARGE SCALE GENOMIC DNA]</scope>
    <source>
        <strain evidence="4">cv. Hale</strain>
    </source>
</reference>
<dbReference type="EMBL" id="EQ996076">
    <property type="protein sequence ID" value="EEF22199.1"/>
    <property type="molecule type" value="Genomic_DNA"/>
</dbReference>
<name>B9TPL5_RICCO</name>
<evidence type="ECO:0008006" key="5">
    <source>
        <dbReference type="Google" id="ProtNLM"/>
    </source>
</evidence>
<feature type="chain" id="PRO_5002890362" description="SPOR domain-containing protein" evidence="2">
    <location>
        <begin position="18"/>
        <end position="235"/>
    </location>
</feature>
<feature type="signal peptide" evidence="2">
    <location>
        <begin position="1"/>
        <end position="17"/>
    </location>
</feature>
<evidence type="ECO:0000313" key="4">
    <source>
        <dbReference type="Proteomes" id="UP000008311"/>
    </source>
</evidence>
<protein>
    <recommendedName>
        <fullName evidence="5">SPOR domain-containing protein</fullName>
    </recommendedName>
</protein>
<dbReference type="AlphaFoldDB" id="B9TPL5"/>
<keyword evidence="4" id="KW-1185">Reference proteome</keyword>
<evidence type="ECO:0000256" key="2">
    <source>
        <dbReference type="SAM" id="SignalP"/>
    </source>
</evidence>
<sequence length="235" mass="25704">MKRLFWILLLANVAVFAYFKHDASLSAVSSLKPEIHPEQIKLLNAQAQASYPKRAVAVAAAPEPVVVPEAASNSSAMTPNLSKTEVVAPENKATENKTSDVKPVEPKPTEKTAAEKATTAKPAETHAAVQTACYEWSGFNMARVTEAASLAQQINIKTQTNMTSTGQESVRYWIYKPPLATAEAAQTKADELRKLGVEDFFIVQDDPKWRNAISFGVFRDEKLADKLMADLKNKG</sequence>
<evidence type="ECO:0000313" key="3">
    <source>
        <dbReference type="EMBL" id="EEF22199.1"/>
    </source>
</evidence>
<dbReference type="Proteomes" id="UP000008311">
    <property type="component" value="Unassembled WGS sequence"/>
</dbReference>
<proteinExistence type="predicted"/>
<keyword evidence="2" id="KW-0732">Signal</keyword>
<feature type="compositionally biased region" description="Polar residues" evidence="1">
    <location>
        <begin position="72"/>
        <end position="83"/>
    </location>
</feature>